<comment type="caution">
    <text evidence="2">The sequence shown here is derived from an EMBL/GenBank/DDBJ whole genome shotgun (WGS) entry which is preliminary data.</text>
</comment>
<feature type="region of interest" description="Disordered" evidence="1">
    <location>
        <begin position="119"/>
        <end position="168"/>
    </location>
</feature>
<keyword evidence="3" id="KW-1185">Reference proteome</keyword>
<reference evidence="2 3" key="1">
    <citation type="submission" date="2019-07" db="EMBL/GenBank/DDBJ databases">
        <title>Annotation for the trematode Paragonimus westermani.</title>
        <authorList>
            <person name="Choi Y.-J."/>
        </authorList>
    </citation>
    <scope>NUCLEOTIDE SEQUENCE [LARGE SCALE GENOMIC DNA]</scope>
    <source>
        <strain evidence="2">180907_Pwestermani</strain>
    </source>
</reference>
<organism evidence="2 3">
    <name type="scientific">Paragonimus westermani</name>
    <dbReference type="NCBI Taxonomy" id="34504"/>
    <lineage>
        <taxon>Eukaryota</taxon>
        <taxon>Metazoa</taxon>
        <taxon>Spiralia</taxon>
        <taxon>Lophotrochozoa</taxon>
        <taxon>Platyhelminthes</taxon>
        <taxon>Trematoda</taxon>
        <taxon>Digenea</taxon>
        <taxon>Plagiorchiida</taxon>
        <taxon>Troglotremata</taxon>
        <taxon>Troglotrematidae</taxon>
        <taxon>Paragonimus</taxon>
    </lineage>
</organism>
<dbReference type="OrthoDB" id="10385448at2759"/>
<dbReference type="AlphaFoldDB" id="A0A8T0D250"/>
<dbReference type="EMBL" id="JTDF01021668">
    <property type="protein sequence ID" value="KAF8561536.1"/>
    <property type="molecule type" value="Genomic_DNA"/>
</dbReference>
<sequence>MSRTLDHMDLFGQYLRQFLSLMFIIAHIFLRPQRFPFLCCEHSPCGVTSGLPATTGRHYVIAGCDGSEPGLKTPSSPLPYIPDSCAQNPLLTSASKSLMTSSLFVRRLSRLRNRDMKCGSVTSKSSTKALHPPKIPRALNSPSFAHDQTANPMKVEQREPSESAGKNSLSELGACEIAFTIRMHPDDPSVQWLRQLALDGLSKQLSDSFANMRRSRESVDVFC</sequence>
<evidence type="ECO:0000313" key="2">
    <source>
        <dbReference type="EMBL" id="KAF8561536.1"/>
    </source>
</evidence>
<gene>
    <name evidence="2" type="ORF">P879_02582</name>
</gene>
<proteinExistence type="predicted"/>
<protein>
    <submittedName>
        <fullName evidence="2">Uncharacterized protein</fullName>
    </submittedName>
</protein>
<accession>A0A8T0D250</accession>
<evidence type="ECO:0000313" key="3">
    <source>
        <dbReference type="Proteomes" id="UP000699462"/>
    </source>
</evidence>
<name>A0A8T0D250_9TREM</name>
<evidence type="ECO:0000256" key="1">
    <source>
        <dbReference type="SAM" id="MobiDB-lite"/>
    </source>
</evidence>
<dbReference type="Proteomes" id="UP000699462">
    <property type="component" value="Unassembled WGS sequence"/>
</dbReference>
<feature type="compositionally biased region" description="Polar residues" evidence="1">
    <location>
        <begin position="140"/>
        <end position="151"/>
    </location>
</feature>